<dbReference type="AlphaFoldDB" id="A0A3M7M2H9"/>
<accession>A0A3M7M2H9</accession>
<organism evidence="1 2">
    <name type="scientific">Pyrenophora seminiperda CCB06</name>
    <dbReference type="NCBI Taxonomy" id="1302712"/>
    <lineage>
        <taxon>Eukaryota</taxon>
        <taxon>Fungi</taxon>
        <taxon>Dikarya</taxon>
        <taxon>Ascomycota</taxon>
        <taxon>Pezizomycotina</taxon>
        <taxon>Dothideomycetes</taxon>
        <taxon>Pleosporomycetidae</taxon>
        <taxon>Pleosporales</taxon>
        <taxon>Pleosporineae</taxon>
        <taxon>Pleosporaceae</taxon>
        <taxon>Pyrenophora</taxon>
    </lineage>
</organism>
<sequence length="506" mass="58650">MEANNCLYTSDGDKVFSNIEIPWGIKEDDIVEVRLRLLRNGRDVDCRPVFTRVDKAFANSTSAVMSVLSSIASVKRDNETRRRECNSLKQHLFRSALSIRGSRKIVLDVGTRTRQSLDILAPGTGISYLLIEPSEERCQMLRRRTNAPGIITDSKEIIASEGSIYARIVALKKLELHSLISWTKPPVIEHQNMHHVTAYYKYYLSHLSAYIHQLTYRGQYHQRHYHAQYQRHYHPKYQRHYYPKYQRHYHARIYLSVIRPLKAGTRTYAIANIEPSAISSDEDLMKFIRDEIAFISYIFSAHFVVAELYDVCSYWGLPMVECMYTYDGVEVGQSLVNALGVRMNGPAVSLTCALSEVLKTSLLFCHVFFYLRLSWLQILPRLWRLWASCLPLALYRRVSQQKLRVLGDIGILDQLEPTCPLWTKEPCALDDVSSESLYRSHHSRTLRKQDGYMARVTGRSPATYRRSHYSHSFPEVLICRFRYSKACSGQLVRLEKGRAYICCTKF</sequence>
<evidence type="ECO:0000313" key="1">
    <source>
        <dbReference type="EMBL" id="RMZ68715.1"/>
    </source>
</evidence>
<keyword evidence="2" id="KW-1185">Reference proteome</keyword>
<evidence type="ECO:0000313" key="2">
    <source>
        <dbReference type="Proteomes" id="UP000265663"/>
    </source>
</evidence>
<gene>
    <name evidence="1" type="ORF">GMOD_00002527</name>
</gene>
<reference evidence="1 2" key="1">
    <citation type="journal article" date="2014" name="PLoS ONE">
        <title>De novo Genome Assembly of the Fungal Plant Pathogen Pyrenophora semeniperda.</title>
        <authorList>
            <person name="Soliai M.M."/>
            <person name="Meyer S.E."/>
            <person name="Udall J.A."/>
            <person name="Elzinga D.E."/>
            <person name="Hermansen R.A."/>
            <person name="Bodily P.M."/>
            <person name="Hart A.A."/>
            <person name="Coleman C.E."/>
        </authorList>
    </citation>
    <scope>NUCLEOTIDE SEQUENCE [LARGE SCALE GENOMIC DNA]</scope>
    <source>
        <strain evidence="1 2">CCB06</strain>
        <tissue evidence="1">Mycelium</tissue>
    </source>
</reference>
<name>A0A3M7M2H9_9PLEO</name>
<proteinExistence type="predicted"/>
<dbReference type="EMBL" id="KE747817">
    <property type="protein sequence ID" value="RMZ68715.1"/>
    <property type="molecule type" value="Genomic_DNA"/>
</dbReference>
<protein>
    <submittedName>
        <fullName evidence="1">Uncharacterized protein</fullName>
    </submittedName>
</protein>
<dbReference type="Proteomes" id="UP000265663">
    <property type="component" value="Unassembled WGS sequence"/>
</dbReference>
<dbReference type="OrthoDB" id="5425312at2759"/>